<sequence>MGEYAGSGSYDPKSMQLQPYHGPPPPPAFRREDFRSYSATYSYTDMWGTRNYSHGNGGPGRDRERKLEKSKSESNFWGIDPELQRKKRVAGYKMYGVEGKVKGSFRKSFRWIKNRYSQAVNGWW</sequence>
<dbReference type="PANTHER" id="PTHR33193:SF62">
    <property type="entry name" value="FAMILY ABC TRANSPORTER, PUTATIVE (DUF3511)-RELATED"/>
    <property type="match status" value="1"/>
</dbReference>
<name>A0AAN7M340_TRANT</name>
<evidence type="ECO:0000313" key="3">
    <source>
        <dbReference type="Proteomes" id="UP001346149"/>
    </source>
</evidence>
<feature type="region of interest" description="Disordered" evidence="1">
    <location>
        <begin position="1"/>
        <end position="32"/>
    </location>
</feature>
<gene>
    <name evidence="2" type="ORF">SAY86_030581</name>
</gene>
<dbReference type="PANTHER" id="PTHR33193">
    <property type="entry name" value="DOMAIN PROTEIN, PUTATIVE (DUF3511)-RELATED"/>
    <property type="match status" value="1"/>
</dbReference>
<dbReference type="Pfam" id="PF12023">
    <property type="entry name" value="DUF3511"/>
    <property type="match status" value="1"/>
</dbReference>
<feature type="compositionally biased region" description="Basic and acidic residues" evidence="1">
    <location>
        <begin position="60"/>
        <end position="72"/>
    </location>
</feature>
<dbReference type="EMBL" id="JAXQNO010000005">
    <property type="protein sequence ID" value="KAK4798255.1"/>
    <property type="molecule type" value="Genomic_DNA"/>
</dbReference>
<dbReference type="InterPro" id="IPR021899">
    <property type="entry name" value="DUF3511"/>
</dbReference>
<comment type="caution">
    <text evidence="2">The sequence shown here is derived from an EMBL/GenBank/DDBJ whole genome shotgun (WGS) entry which is preliminary data.</text>
</comment>
<keyword evidence="3" id="KW-1185">Reference proteome</keyword>
<organism evidence="2 3">
    <name type="scientific">Trapa natans</name>
    <name type="common">Water chestnut</name>
    <dbReference type="NCBI Taxonomy" id="22666"/>
    <lineage>
        <taxon>Eukaryota</taxon>
        <taxon>Viridiplantae</taxon>
        <taxon>Streptophyta</taxon>
        <taxon>Embryophyta</taxon>
        <taxon>Tracheophyta</taxon>
        <taxon>Spermatophyta</taxon>
        <taxon>Magnoliopsida</taxon>
        <taxon>eudicotyledons</taxon>
        <taxon>Gunneridae</taxon>
        <taxon>Pentapetalae</taxon>
        <taxon>rosids</taxon>
        <taxon>malvids</taxon>
        <taxon>Myrtales</taxon>
        <taxon>Lythraceae</taxon>
        <taxon>Trapa</taxon>
    </lineage>
</organism>
<reference evidence="2 3" key="1">
    <citation type="journal article" date="2023" name="Hortic Res">
        <title>Pangenome of water caltrop reveals structural variations and asymmetric subgenome divergence after allopolyploidization.</title>
        <authorList>
            <person name="Zhang X."/>
            <person name="Chen Y."/>
            <person name="Wang L."/>
            <person name="Yuan Y."/>
            <person name="Fang M."/>
            <person name="Shi L."/>
            <person name="Lu R."/>
            <person name="Comes H.P."/>
            <person name="Ma Y."/>
            <person name="Chen Y."/>
            <person name="Huang G."/>
            <person name="Zhou Y."/>
            <person name="Zheng Z."/>
            <person name="Qiu Y."/>
        </authorList>
    </citation>
    <scope>NUCLEOTIDE SEQUENCE [LARGE SCALE GENOMIC DNA]</scope>
    <source>
        <strain evidence="2">F231</strain>
    </source>
</reference>
<evidence type="ECO:0008006" key="4">
    <source>
        <dbReference type="Google" id="ProtNLM"/>
    </source>
</evidence>
<accession>A0AAN7M340</accession>
<dbReference type="Proteomes" id="UP001346149">
    <property type="component" value="Unassembled WGS sequence"/>
</dbReference>
<evidence type="ECO:0000313" key="2">
    <source>
        <dbReference type="EMBL" id="KAK4798255.1"/>
    </source>
</evidence>
<protein>
    <recommendedName>
        <fullName evidence="4">DUF3511 domain protein</fullName>
    </recommendedName>
</protein>
<proteinExistence type="predicted"/>
<feature type="region of interest" description="Disordered" evidence="1">
    <location>
        <begin position="46"/>
        <end position="73"/>
    </location>
</feature>
<dbReference type="AlphaFoldDB" id="A0AAN7M340"/>
<evidence type="ECO:0000256" key="1">
    <source>
        <dbReference type="SAM" id="MobiDB-lite"/>
    </source>
</evidence>